<evidence type="ECO:0000313" key="7">
    <source>
        <dbReference type="EMBL" id="ABS56378.1"/>
    </source>
</evidence>
<keyword evidence="3 6" id="KW-0812">Transmembrane</keyword>
<proteinExistence type="predicted"/>
<evidence type="ECO:0000256" key="5">
    <source>
        <dbReference type="ARBA" id="ARBA00023136"/>
    </source>
</evidence>
<dbReference type="Proteomes" id="UP000002408">
    <property type="component" value="Chromosome"/>
</dbReference>
<evidence type="ECO:0008006" key="9">
    <source>
        <dbReference type="Google" id="ProtNLM"/>
    </source>
</evidence>
<dbReference type="RefSeq" id="WP_012107431.1">
    <property type="nucleotide sequence ID" value="NC_009712.1"/>
</dbReference>
<keyword evidence="4 6" id="KW-1133">Transmembrane helix</keyword>
<dbReference type="GO" id="GO:0005886">
    <property type="term" value="C:plasma membrane"/>
    <property type="evidence" value="ECO:0007669"/>
    <property type="project" value="UniProtKB-SubCell"/>
</dbReference>
<evidence type="ECO:0000256" key="3">
    <source>
        <dbReference type="ARBA" id="ARBA00022692"/>
    </source>
</evidence>
<dbReference type="GeneID" id="5410332"/>
<reference evidence="8" key="1">
    <citation type="journal article" date="2015" name="Microbiology">
        <title>Genome of Methanoregula boonei 6A8 reveals adaptations to oligotrophic peatland environments.</title>
        <authorList>
            <person name="Braeuer S."/>
            <person name="Cadillo-Quiroz H."/>
            <person name="Kyrpides N."/>
            <person name="Woyke T."/>
            <person name="Goodwin L."/>
            <person name="Detter C."/>
            <person name="Podell S."/>
            <person name="Yavitt J.B."/>
            <person name="Zinder S.H."/>
        </authorList>
    </citation>
    <scope>NUCLEOTIDE SEQUENCE [LARGE SCALE GENOMIC DNA]</scope>
    <source>
        <strain evidence="8">DSM 21154 / JCM 14090 / 6A8</strain>
    </source>
</reference>
<dbReference type="OrthoDB" id="107616at2157"/>
<evidence type="ECO:0000256" key="1">
    <source>
        <dbReference type="ARBA" id="ARBA00004651"/>
    </source>
</evidence>
<protein>
    <recommendedName>
        <fullName evidence="9">Phosphate-starvation-inducible E-like protein</fullName>
    </recommendedName>
</protein>
<dbReference type="STRING" id="456442.Mboo_1863"/>
<feature type="transmembrane region" description="Helical" evidence="6">
    <location>
        <begin position="20"/>
        <end position="48"/>
    </location>
</feature>
<name>A7I9G7_METB6</name>
<evidence type="ECO:0000256" key="2">
    <source>
        <dbReference type="ARBA" id="ARBA00022475"/>
    </source>
</evidence>
<dbReference type="eggNOG" id="arCOG06067">
    <property type="taxonomic scope" value="Archaea"/>
</dbReference>
<feature type="transmembrane region" description="Helical" evidence="6">
    <location>
        <begin position="124"/>
        <end position="143"/>
    </location>
</feature>
<keyword evidence="8" id="KW-1185">Reference proteome</keyword>
<accession>A7I9G7</accession>
<keyword evidence="5 6" id="KW-0472">Membrane</keyword>
<organism evidence="7 8">
    <name type="scientific">Methanoregula boonei (strain DSM 21154 / JCM 14090 / 6A8)</name>
    <dbReference type="NCBI Taxonomy" id="456442"/>
    <lineage>
        <taxon>Archaea</taxon>
        <taxon>Methanobacteriati</taxon>
        <taxon>Methanobacteriota</taxon>
        <taxon>Stenosarchaea group</taxon>
        <taxon>Methanomicrobia</taxon>
        <taxon>Methanomicrobiales</taxon>
        <taxon>Methanoregulaceae</taxon>
        <taxon>Methanoregula</taxon>
    </lineage>
</organism>
<comment type="subcellular location">
    <subcellularLocation>
        <location evidence="1">Cell membrane</location>
        <topology evidence="1">Multi-pass membrane protein</topology>
    </subcellularLocation>
</comment>
<dbReference type="Pfam" id="PF06146">
    <property type="entry name" value="PsiE"/>
    <property type="match status" value="1"/>
</dbReference>
<gene>
    <name evidence="7" type="ordered locus">Mboo_1863</name>
</gene>
<dbReference type="KEGG" id="mbn:Mboo_1863"/>
<dbReference type="InterPro" id="IPR020948">
    <property type="entry name" value="P_starv_induced_PsiE-like"/>
</dbReference>
<evidence type="ECO:0000256" key="6">
    <source>
        <dbReference type="SAM" id="Phobius"/>
    </source>
</evidence>
<dbReference type="AlphaFoldDB" id="A7I9G7"/>
<dbReference type="EMBL" id="CP000780">
    <property type="protein sequence ID" value="ABS56378.1"/>
    <property type="molecule type" value="Genomic_DNA"/>
</dbReference>
<sequence>MPENTPAASVPKKQRGLDYVIRFFSLVPLAMYIIVAALLTIIAIFSVYDAALQIVDMIVSRDFADGLVQTIYALLLTITIIVLFETVTVYFRTKRVDVRALLIAGVTGLVRHILVYNVATTDALQMFATVALLAVLIVGIVFVKSEDQISPV</sequence>
<feature type="transmembrane region" description="Helical" evidence="6">
    <location>
        <begin position="68"/>
        <end position="91"/>
    </location>
</feature>
<dbReference type="HOGENOM" id="CLU_148451_0_0_2"/>
<keyword evidence="2" id="KW-1003">Cell membrane</keyword>
<feature type="transmembrane region" description="Helical" evidence="6">
    <location>
        <begin position="98"/>
        <end position="118"/>
    </location>
</feature>
<evidence type="ECO:0000313" key="8">
    <source>
        <dbReference type="Proteomes" id="UP000002408"/>
    </source>
</evidence>
<evidence type="ECO:0000256" key="4">
    <source>
        <dbReference type="ARBA" id="ARBA00022989"/>
    </source>
</evidence>